<feature type="signal peptide" evidence="2">
    <location>
        <begin position="1"/>
        <end position="29"/>
    </location>
</feature>
<evidence type="ECO:0000256" key="1">
    <source>
        <dbReference type="SAM" id="MobiDB-lite"/>
    </source>
</evidence>
<feature type="region of interest" description="Disordered" evidence="1">
    <location>
        <begin position="99"/>
        <end position="118"/>
    </location>
</feature>
<dbReference type="Proteomes" id="UP001206639">
    <property type="component" value="Unassembled WGS sequence"/>
</dbReference>
<keyword evidence="2" id="KW-0732">Signal</keyword>
<protein>
    <submittedName>
        <fullName evidence="3">Uncharacterized protein</fullName>
    </submittedName>
</protein>
<reference evidence="4" key="1">
    <citation type="submission" date="2023-07" db="EMBL/GenBank/DDBJ databases">
        <authorList>
            <person name="Deng Y."/>
            <person name="Zhang Y.-Q."/>
        </authorList>
    </citation>
    <scope>NUCLEOTIDE SEQUENCE [LARGE SCALE GENOMIC DNA]</scope>
    <source>
        <strain evidence="4">CPCC 205710</strain>
    </source>
</reference>
<gene>
    <name evidence="3" type="ORF">N4S67_06715</name>
</gene>
<feature type="chain" id="PRO_5047333001" evidence="2">
    <location>
        <begin position="30"/>
        <end position="118"/>
    </location>
</feature>
<dbReference type="EMBL" id="JAODWD010000002">
    <property type="protein sequence ID" value="MCT7658110.1"/>
    <property type="molecule type" value="Genomic_DNA"/>
</dbReference>
<organism evidence="3 4">
    <name type="scientific">Mycobacterium deserti</name>
    <dbReference type="NCBI Taxonomy" id="2978347"/>
    <lineage>
        <taxon>Bacteria</taxon>
        <taxon>Bacillati</taxon>
        <taxon>Actinomycetota</taxon>
        <taxon>Actinomycetes</taxon>
        <taxon>Mycobacteriales</taxon>
        <taxon>Mycobacteriaceae</taxon>
        <taxon>Mycobacterium</taxon>
    </lineage>
</organism>
<comment type="caution">
    <text evidence="3">The sequence shown here is derived from an EMBL/GenBank/DDBJ whole genome shotgun (WGS) entry which is preliminary data.</text>
</comment>
<evidence type="ECO:0000313" key="4">
    <source>
        <dbReference type="Proteomes" id="UP001206639"/>
    </source>
</evidence>
<sequence length="118" mass="11650">MQSIVKKLSAGAVMGGALLFTGGMGLASAQPPIIAQDGLVNLNIGDVTVLEDVNVAVVAQVVAQVCDVDVTAAVLGAVDQTGDENTVCTIDGLGPITVTQNGPGNAENAPGAANRPAR</sequence>
<evidence type="ECO:0000313" key="3">
    <source>
        <dbReference type="EMBL" id="MCT7658110.1"/>
    </source>
</evidence>
<name>A0ABT2MAB9_9MYCO</name>
<accession>A0ABT2MAB9</accession>
<proteinExistence type="predicted"/>
<evidence type="ECO:0000256" key="2">
    <source>
        <dbReference type="SAM" id="SignalP"/>
    </source>
</evidence>
<keyword evidence="4" id="KW-1185">Reference proteome</keyword>
<feature type="compositionally biased region" description="Low complexity" evidence="1">
    <location>
        <begin position="101"/>
        <end position="118"/>
    </location>
</feature>
<dbReference type="RefSeq" id="WP_260992193.1">
    <property type="nucleotide sequence ID" value="NZ_JAODWD010000002.1"/>
</dbReference>